<dbReference type="SMART" id="SM00091">
    <property type="entry name" value="PAS"/>
    <property type="match status" value="1"/>
</dbReference>
<dbReference type="InterPro" id="IPR000700">
    <property type="entry name" value="PAS-assoc_C"/>
</dbReference>
<dbReference type="SUPFAM" id="SSF55874">
    <property type="entry name" value="ATPase domain of HSP90 chaperone/DNA topoisomerase II/histidine kinase"/>
    <property type="match status" value="1"/>
</dbReference>
<dbReference type="InterPro" id="IPR035965">
    <property type="entry name" value="PAS-like_dom_sf"/>
</dbReference>
<evidence type="ECO:0000256" key="2">
    <source>
        <dbReference type="ARBA" id="ARBA00012438"/>
    </source>
</evidence>
<dbReference type="InterPro" id="IPR005467">
    <property type="entry name" value="His_kinase_dom"/>
</dbReference>
<dbReference type="PANTHER" id="PTHR43065">
    <property type="entry name" value="SENSOR HISTIDINE KINASE"/>
    <property type="match status" value="1"/>
</dbReference>
<gene>
    <name evidence="5" type="ORF">EA660_07185</name>
</gene>
<evidence type="ECO:0000313" key="5">
    <source>
        <dbReference type="EMBL" id="TAA26982.1"/>
    </source>
</evidence>
<dbReference type="InterPro" id="IPR036890">
    <property type="entry name" value="HATPase_C_sf"/>
</dbReference>
<dbReference type="Gene3D" id="3.30.565.10">
    <property type="entry name" value="Histidine kinase-like ATPase, C-terminal domain"/>
    <property type="match status" value="1"/>
</dbReference>
<comment type="catalytic activity">
    <reaction evidence="1">
        <text>ATP + protein L-histidine = ADP + protein N-phospho-L-histidine.</text>
        <dbReference type="EC" id="2.7.13.3"/>
    </reaction>
</comment>
<comment type="caution">
    <text evidence="5">The sequence shown here is derived from an EMBL/GenBank/DDBJ whole genome shotgun (WGS) entry which is preliminary data.</text>
</comment>
<dbReference type="CDD" id="cd00130">
    <property type="entry name" value="PAS"/>
    <property type="match status" value="1"/>
</dbReference>
<dbReference type="RefSeq" id="WP_130550834.1">
    <property type="nucleotide sequence ID" value="NZ_SHMC01000002.1"/>
</dbReference>
<dbReference type="Pfam" id="PF02518">
    <property type="entry name" value="HATPase_c"/>
    <property type="match status" value="1"/>
</dbReference>
<dbReference type="EC" id="2.7.13.3" evidence="2"/>
<evidence type="ECO:0000259" key="3">
    <source>
        <dbReference type="PROSITE" id="PS50109"/>
    </source>
</evidence>
<dbReference type="Gene3D" id="1.10.287.130">
    <property type="match status" value="1"/>
</dbReference>
<evidence type="ECO:0000259" key="4">
    <source>
        <dbReference type="PROSITE" id="PS50113"/>
    </source>
</evidence>
<dbReference type="NCBIfam" id="TIGR00229">
    <property type="entry name" value="sensory_box"/>
    <property type="match status" value="1"/>
</dbReference>
<feature type="domain" description="Histidine kinase" evidence="3">
    <location>
        <begin position="217"/>
        <end position="439"/>
    </location>
</feature>
<dbReference type="InterPro" id="IPR004358">
    <property type="entry name" value="Sig_transdc_His_kin-like_C"/>
</dbReference>
<accession>A0A4V2HDD8</accession>
<dbReference type="PROSITE" id="PS50113">
    <property type="entry name" value="PAC"/>
    <property type="match status" value="1"/>
</dbReference>
<dbReference type="InterPro" id="IPR036097">
    <property type="entry name" value="HisK_dim/P_sf"/>
</dbReference>
<feature type="domain" description="PAC" evidence="4">
    <location>
        <begin position="78"/>
        <end position="130"/>
    </location>
</feature>
<protein>
    <recommendedName>
        <fullName evidence="2">histidine kinase</fullName>
        <ecNumber evidence="2">2.7.13.3</ecNumber>
    </recommendedName>
</protein>
<dbReference type="InterPro" id="IPR013656">
    <property type="entry name" value="PAS_4"/>
</dbReference>
<dbReference type="PRINTS" id="PR00344">
    <property type="entry name" value="BCTRLSENSOR"/>
</dbReference>
<dbReference type="Gene3D" id="3.30.450.20">
    <property type="entry name" value="PAS domain"/>
    <property type="match status" value="1"/>
</dbReference>
<evidence type="ECO:0000256" key="1">
    <source>
        <dbReference type="ARBA" id="ARBA00000085"/>
    </source>
</evidence>
<dbReference type="SMART" id="SM00387">
    <property type="entry name" value="HATPase_c"/>
    <property type="match status" value="1"/>
</dbReference>
<dbReference type="SUPFAM" id="SSF55785">
    <property type="entry name" value="PYP-like sensor domain (PAS domain)"/>
    <property type="match status" value="1"/>
</dbReference>
<proteinExistence type="predicted"/>
<dbReference type="Proteomes" id="UP000292627">
    <property type="component" value="Unassembled WGS sequence"/>
</dbReference>
<dbReference type="SUPFAM" id="SSF47384">
    <property type="entry name" value="Homodimeric domain of signal transducing histidine kinase"/>
    <property type="match status" value="1"/>
</dbReference>
<dbReference type="GO" id="GO:0000155">
    <property type="term" value="F:phosphorelay sensor kinase activity"/>
    <property type="evidence" value="ECO:0007669"/>
    <property type="project" value="InterPro"/>
</dbReference>
<name>A0A4V2HDD8_9GAMM</name>
<sequence>MPAFSRDHYRQIVELSGDGIFELDAGGRVVTVNQRGLELLDAYGRHDVVGRRWHELWTPPMQPIAREAVRLAGVGQRNEFQGAIQTLRDQERIWSVIVSPLALEPGQPMLLLAMCRDVTDRLRADQALRLINESLTSQLQGAELRALVTARHADFLESSLTQTQEQAEAERHAAERLRGQVDIAEAARNLAEHARDSAELASLQAQKGEAVGQLVAGIAHDFNNMLQTAVAAISVITDSPEQLTPLQRKLLGRGQEALHHASMLARRLLAFSRRHPPRFEALDLREVAASMAELMRQALGPDMVLVVEPAPQALITQGDPHAIAQAVMNLCINARDACQNRGQITVSFSHQSIASDGATPSRASGQYVVLSVADTGTGMDQATLSRLFEPYFTTKPEGQGTGLGLAQVYALMRHSGGFIDVDTALGRGTVMSLWFPQAEGASAHAQAATHAA</sequence>
<dbReference type="AlphaFoldDB" id="A0A4V2HDD8"/>
<dbReference type="InterPro" id="IPR000014">
    <property type="entry name" value="PAS"/>
</dbReference>
<dbReference type="PANTHER" id="PTHR43065:SF42">
    <property type="entry name" value="TWO-COMPONENT SENSOR PPRA"/>
    <property type="match status" value="1"/>
</dbReference>
<dbReference type="InterPro" id="IPR003594">
    <property type="entry name" value="HATPase_dom"/>
</dbReference>
<dbReference type="PROSITE" id="PS50109">
    <property type="entry name" value="HIS_KIN"/>
    <property type="match status" value="1"/>
</dbReference>
<dbReference type="OrthoDB" id="9770473at2"/>
<dbReference type="EMBL" id="SHMC01000002">
    <property type="protein sequence ID" value="TAA26982.1"/>
    <property type="molecule type" value="Genomic_DNA"/>
</dbReference>
<reference evidence="5 6" key="1">
    <citation type="submission" date="2019-02" db="EMBL/GenBank/DDBJ databases">
        <title>WGS of Pseudoxanthomonas species novum from clinical isolates.</title>
        <authorList>
            <person name="Bernier A.-M."/>
            <person name="Bernard K."/>
            <person name="Vachon A."/>
        </authorList>
    </citation>
    <scope>NUCLEOTIDE SEQUENCE [LARGE SCALE GENOMIC DNA]</scope>
    <source>
        <strain evidence="5 6">NML171200</strain>
    </source>
</reference>
<dbReference type="Pfam" id="PF08448">
    <property type="entry name" value="PAS_4"/>
    <property type="match status" value="1"/>
</dbReference>
<evidence type="ECO:0000313" key="6">
    <source>
        <dbReference type="Proteomes" id="UP000292627"/>
    </source>
</evidence>
<organism evidence="5 6">
    <name type="scientific">Pseudoxanthomonas winnipegensis</name>
    <dbReference type="NCBI Taxonomy" id="2480810"/>
    <lineage>
        <taxon>Bacteria</taxon>
        <taxon>Pseudomonadati</taxon>
        <taxon>Pseudomonadota</taxon>
        <taxon>Gammaproteobacteria</taxon>
        <taxon>Lysobacterales</taxon>
        <taxon>Lysobacteraceae</taxon>
        <taxon>Pseudoxanthomonas</taxon>
    </lineage>
</organism>